<dbReference type="SUPFAM" id="SSF53032">
    <property type="entry name" value="tRNA-intron endonuclease catalytic domain-like"/>
    <property type="match status" value="1"/>
</dbReference>
<evidence type="ECO:0000256" key="1">
    <source>
        <dbReference type="ARBA" id="ARBA00006091"/>
    </source>
</evidence>
<dbReference type="InterPro" id="IPR011856">
    <property type="entry name" value="tRNA_endonuc-like_dom_sf"/>
</dbReference>
<comment type="similarity">
    <text evidence="1">Belongs to the SEN15 family.</text>
</comment>
<dbReference type="PANTHER" id="PTHR28582:SF1">
    <property type="entry name" value="TRNA-SPLICING ENDONUCLEASE SUBUNIT SEN15"/>
    <property type="match status" value="1"/>
</dbReference>
<keyword evidence="4" id="KW-0378">Hydrolase</keyword>
<name>A0AAD7N0I6_9AGAR</name>
<reference evidence="4" key="1">
    <citation type="submission" date="2023-03" db="EMBL/GenBank/DDBJ databases">
        <title>Massive genome expansion in bonnet fungi (Mycena s.s.) driven by repeated elements and novel gene families across ecological guilds.</title>
        <authorList>
            <consortium name="Lawrence Berkeley National Laboratory"/>
            <person name="Harder C.B."/>
            <person name="Miyauchi S."/>
            <person name="Viragh M."/>
            <person name="Kuo A."/>
            <person name="Thoen E."/>
            <person name="Andreopoulos B."/>
            <person name="Lu D."/>
            <person name="Skrede I."/>
            <person name="Drula E."/>
            <person name="Henrissat B."/>
            <person name="Morin E."/>
            <person name="Kohler A."/>
            <person name="Barry K."/>
            <person name="LaButti K."/>
            <person name="Morin E."/>
            <person name="Salamov A."/>
            <person name="Lipzen A."/>
            <person name="Mereny Z."/>
            <person name="Hegedus B."/>
            <person name="Baldrian P."/>
            <person name="Stursova M."/>
            <person name="Weitz H."/>
            <person name="Taylor A."/>
            <person name="Grigoriev I.V."/>
            <person name="Nagy L.G."/>
            <person name="Martin F."/>
            <person name="Kauserud H."/>
        </authorList>
    </citation>
    <scope>NUCLEOTIDE SEQUENCE</scope>
    <source>
        <strain evidence="4">CBHHK188m</strain>
    </source>
</reference>
<sequence>MEAHPSYQALAHVVPKYPRAAGSLFQAYNDILLVQKWSDVKVVDLPNVSRAAITGRKPKTDAILHVVPCSLAETLSFGWLKTAFTLLSDPLEIYLAITSDDASLVYYKISRGIVKPQV</sequence>
<dbReference type="Proteomes" id="UP001215280">
    <property type="component" value="Unassembled WGS sequence"/>
</dbReference>
<comment type="caution">
    <text evidence="4">The sequence shown here is derived from an EMBL/GenBank/DDBJ whole genome shotgun (WGS) entry which is preliminary data.</text>
</comment>
<dbReference type="GO" id="GO:0003676">
    <property type="term" value="F:nucleic acid binding"/>
    <property type="evidence" value="ECO:0007669"/>
    <property type="project" value="InterPro"/>
</dbReference>
<evidence type="ECO:0000259" key="3">
    <source>
        <dbReference type="Pfam" id="PF09631"/>
    </source>
</evidence>
<dbReference type="InterPro" id="IPR036167">
    <property type="entry name" value="tRNA_intron_Endo_cat-like_sf"/>
</dbReference>
<keyword evidence="2" id="KW-0819">tRNA processing</keyword>
<keyword evidence="4" id="KW-0540">Nuclease</keyword>
<dbReference type="GO" id="GO:0004519">
    <property type="term" value="F:endonuclease activity"/>
    <property type="evidence" value="ECO:0007669"/>
    <property type="project" value="UniProtKB-KW"/>
</dbReference>
<dbReference type="Gene3D" id="3.40.1350.10">
    <property type="match status" value="1"/>
</dbReference>
<proteinExistence type="inferred from homology"/>
<dbReference type="PANTHER" id="PTHR28582">
    <property type="entry name" value="TRNA-SPLICING ENDONUCLEASE SUBUNIT SEN15"/>
    <property type="match status" value="1"/>
</dbReference>
<feature type="domain" description="tRNA-splicing endonuclease subunit Sen15" evidence="3">
    <location>
        <begin position="26"/>
        <end position="117"/>
    </location>
</feature>
<dbReference type="AlphaFoldDB" id="A0AAD7N0I6"/>
<dbReference type="GO" id="GO:0005634">
    <property type="term" value="C:nucleus"/>
    <property type="evidence" value="ECO:0007669"/>
    <property type="project" value="UniProtKB-ARBA"/>
</dbReference>
<keyword evidence="4" id="KW-0255">Endonuclease</keyword>
<evidence type="ECO:0000313" key="4">
    <source>
        <dbReference type="EMBL" id="KAJ7740252.1"/>
    </source>
</evidence>
<dbReference type="GO" id="GO:0006388">
    <property type="term" value="P:tRNA splicing, via endonucleolytic cleavage and ligation"/>
    <property type="evidence" value="ECO:0007669"/>
    <property type="project" value="InterPro"/>
</dbReference>
<evidence type="ECO:0000256" key="2">
    <source>
        <dbReference type="ARBA" id="ARBA00022694"/>
    </source>
</evidence>
<gene>
    <name evidence="4" type="ORF">DFH07DRAFT_870326</name>
</gene>
<organism evidence="4 5">
    <name type="scientific">Mycena maculata</name>
    <dbReference type="NCBI Taxonomy" id="230809"/>
    <lineage>
        <taxon>Eukaryota</taxon>
        <taxon>Fungi</taxon>
        <taxon>Dikarya</taxon>
        <taxon>Basidiomycota</taxon>
        <taxon>Agaricomycotina</taxon>
        <taxon>Agaricomycetes</taxon>
        <taxon>Agaricomycetidae</taxon>
        <taxon>Agaricales</taxon>
        <taxon>Marasmiineae</taxon>
        <taxon>Mycenaceae</taxon>
        <taxon>Mycena</taxon>
    </lineage>
</organism>
<dbReference type="InterPro" id="IPR018593">
    <property type="entry name" value="tRNA-endonuc_su_Sen15"/>
</dbReference>
<protein>
    <submittedName>
        <fullName evidence="4">tRNA intron endonuclease</fullName>
    </submittedName>
</protein>
<keyword evidence="5" id="KW-1185">Reference proteome</keyword>
<dbReference type="Pfam" id="PF09631">
    <property type="entry name" value="Sen15"/>
    <property type="match status" value="1"/>
</dbReference>
<accession>A0AAD7N0I6</accession>
<dbReference type="EMBL" id="JARJLG010000128">
    <property type="protein sequence ID" value="KAJ7740252.1"/>
    <property type="molecule type" value="Genomic_DNA"/>
</dbReference>
<evidence type="ECO:0000313" key="5">
    <source>
        <dbReference type="Proteomes" id="UP001215280"/>
    </source>
</evidence>